<dbReference type="AlphaFoldDB" id="A0A8C7IIH0"/>
<evidence type="ECO:0000313" key="8">
    <source>
        <dbReference type="Ensembl" id="ENSOKIP00005073802.1"/>
    </source>
</evidence>
<reference evidence="8" key="1">
    <citation type="submission" date="2025-08" db="UniProtKB">
        <authorList>
            <consortium name="Ensembl"/>
        </authorList>
    </citation>
    <scope>IDENTIFICATION</scope>
</reference>
<evidence type="ECO:0000256" key="2">
    <source>
        <dbReference type="ARBA" id="ARBA00010596"/>
    </source>
</evidence>
<dbReference type="Ensembl" id="ENSOKIT00005078627.1">
    <property type="protein sequence ID" value="ENSOKIP00005073802.1"/>
    <property type="gene ID" value="ENSOKIG00005031840.1"/>
</dbReference>
<evidence type="ECO:0000256" key="6">
    <source>
        <dbReference type="RuleBase" id="RU361264"/>
    </source>
</evidence>
<dbReference type="InterPro" id="IPR039765">
    <property type="entry name" value="Yip5/YIPF1/YIPF2"/>
</dbReference>
<keyword evidence="3 6" id="KW-0812">Transmembrane</keyword>
<dbReference type="Proteomes" id="UP000694557">
    <property type="component" value="Unassembled WGS sequence"/>
</dbReference>
<evidence type="ECO:0000259" key="7">
    <source>
        <dbReference type="Pfam" id="PF04893"/>
    </source>
</evidence>
<keyword evidence="4 6" id="KW-1133">Transmembrane helix</keyword>
<comment type="similarity">
    <text evidence="2 6">Belongs to the YIP1 family.</text>
</comment>
<name>A0A8C7IIH0_ONCKI</name>
<feature type="transmembrane region" description="Helical" evidence="6">
    <location>
        <begin position="229"/>
        <end position="249"/>
    </location>
</feature>
<organism evidence="8 9">
    <name type="scientific">Oncorhynchus kisutch</name>
    <name type="common">Coho salmon</name>
    <name type="synonym">Salmo kisutch</name>
    <dbReference type="NCBI Taxonomy" id="8019"/>
    <lineage>
        <taxon>Eukaryota</taxon>
        <taxon>Metazoa</taxon>
        <taxon>Chordata</taxon>
        <taxon>Craniata</taxon>
        <taxon>Vertebrata</taxon>
        <taxon>Euteleostomi</taxon>
        <taxon>Actinopterygii</taxon>
        <taxon>Neopterygii</taxon>
        <taxon>Teleostei</taxon>
        <taxon>Protacanthopterygii</taxon>
        <taxon>Salmoniformes</taxon>
        <taxon>Salmonidae</taxon>
        <taxon>Salmoninae</taxon>
        <taxon>Oncorhynchus</taxon>
    </lineage>
</organism>
<feature type="transmembrane region" description="Helical" evidence="6">
    <location>
        <begin position="96"/>
        <end position="120"/>
    </location>
</feature>
<feature type="transmembrane region" description="Helical" evidence="6">
    <location>
        <begin position="141"/>
        <end position="158"/>
    </location>
</feature>
<comment type="subcellular location">
    <subcellularLocation>
        <location evidence="6">Golgi apparatus membrane</location>
        <topology evidence="6">Multi-pass membrane protein</topology>
    </subcellularLocation>
    <subcellularLocation>
        <location evidence="1">Golgi apparatus</location>
        <location evidence="1">cis-Golgi network membrane</location>
        <topology evidence="1">Multi-pass membrane protein</topology>
    </subcellularLocation>
</comment>
<protein>
    <recommendedName>
        <fullName evidence="6">Protein YIPF</fullName>
    </recommendedName>
</protein>
<sequence length="283" mass="32166">TASTLLGRLFTRSTSINEVGTDVGLLGLACSRRFLFLQLLSGQKRSAPFWTFEYYQTFFDVETHQVRERILGSLLPWPGKNFVHLYICNNPDLYGPFWICATLVFVIAICGNISDFLFYLGEPQYKYVPEFRKVTIAATAIYSYACLVPLALWGLLVWRNSKVMNVVSYSFLEIVCVYGYSLAVYIPAVVLWIIPYEAVRWFSIVVALCLSGSILVLTFWPAVRDDQPRVAIAIMTAIVALHILLAFGCKVNIQREKKHTWAVFIRAQCSKTFLNVVHHGKPK</sequence>
<proteinExistence type="inferred from homology"/>
<dbReference type="InterPro" id="IPR006977">
    <property type="entry name" value="Yip1_dom"/>
</dbReference>
<evidence type="ECO:0000256" key="5">
    <source>
        <dbReference type="ARBA" id="ARBA00023136"/>
    </source>
</evidence>
<keyword evidence="5 6" id="KW-0472">Membrane</keyword>
<keyword evidence="9" id="KW-1185">Reference proteome</keyword>
<feature type="transmembrane region" description="Helical" evidence="6">
    <location>
        <begin position="170"/>
        <end position="194"/>
    </location>
</feature>
<reference evidence="8" key="2">
    <citation type="submission" date="2025-09" db="UniProtKB">
        <authorList>
            <consortium name="Ensembl"/>
        </authorList>
    </citation>
    <scope>IDENTIFICATION</scope>
</reference>
<dbReference type="PANTHER" id="PTHR12822">
    <property type="entry name" value="PROTEIN YIPF"/>
    <property type="match status" value="1"/>
</dbReference>
<accession>A0A8C7IIH0</accession>
<evidence type="ECO:0000256" key="1">
    <source>
        <dbReference type="ARBA" id="ARBA00004257"/>
    </source>
</evidence>
<dbReference type="GO" id="GO:0016192">
    <property type="term" value="P:vesicle-mediated transport"/>
    <property type="evidence" value="ECO:0007669"/>
    <property type="project" value="InterPro"/>
</dbReference>
<feature type="domain" description="Yip1" evidence="7">
    <location>
        <begin position="74"/>
        <end position="246"/>
    </location>
</feature>
<evidence type="ECO:0000256" key="3">
    <source>
        <dbReference type="ARBA" id="ARBA00022692"/>
    </source>
</evidence>
<dbReference type="Pfam" id="PF04893">
    <property type="entry name" value="Yip1"/>
    <property type="match status" value="1"/>
</dbReference>
<evidence type="ECO:0000256" key="4">
    <source>
        <dbReference type="ARBA" id="ARBA00022989"/>
    </source>
</evidence>
<dbReference type="GO" id="GO:0000139">
    <property type="term" value="C:Golgi membrane"/>
    <property type="evidence" value="ECO:0007669"/>
    <property type="project" value="UniProtKB-SubCell"/>
</dbReference>
<dbReference type="PANTHER" id="PTHR12822:SF4">
    <property type="entry name" value="PROTEIN YIPF1"/>
    <property type="match status" value="1"/>
</dbReference>
<evidence type="ECO:0000313" key="9">
    <source>
        <dbReference type="Proteomes" id="UP000694557"/>
    </source>
</evidence>
<feature type="transmembrane region" description="Helical" evidence="6">
    <location>
        <begin position="201"/>
        <end position="223"/>
    </location>
</feature>
<gene>
    <name evidence="8" type="primary">YIPF1</name>
</gene>
<dbReference type="GeneTree" id="ENSGT00390000010157"/>
<dbReference type="GO" id="GO:0031267">
    <property type="term" value="F:small GTPase binding"/>
    <property type="evidence" value="ECO:0007669"/>
    <property type="project" value="InterPro"/>
</dbReference>